<evidence type="ECO:0000259" key="4">
    <source>
        <dbReference type="Pfam" id="PF00814"/>
    </source>
</evidence>
<accession>A0A0F9NDZ2</accession>
<keyword evidence="3" id="KW-0819">tRNA processing</keyword>
<reference evidence="5" key="1">
    <citation type="journal article" date="2015" name="Nature">
        <title>Complex archaea that bridge the gap between prokaryotes and eukaryotes.</title>
        <authorList>
            <person name="Spang A."/>
            <person name="Saw J.H."/>
            <person name="Jorgensen S.L."/>
            <person name="Zaremba-Niedzwiedzka K."/>
            <person name="Martijn J."/>
            <person name="Lind A.E."/>
            <person name="van Eijk R."/>
            <person name="Schleper C."/>
            <person name="Guy L."/>
            <person name="Ettema T.J."/>
        </authorList>
    </citation>
    <scope>NUCLEOTIDE SEQUENCE</scope>
</reference>
<dbReference type="InterPro" id="IPR043129">
    <property type="entry name" value="ATPase_NBD"/>
</dbReference>
<name>A0A0F9NDZ2_9ZZZZ</name>
<keyword evidence="2" id="KW-0963">Cytoplasm</keyword>
<evidence type="ECO:0000256" key="1">
    <source>
        <dbReference type="ARBA" id="ARBA00004496"/>
    </source>
</evidence>
<dbReference type="Pfam" id="PF00814">
    <property type="entry name" value="TsaD"/>
    <property type="match status" value="1"/>
</dbReference>
<dbReference type="NCBIfam" id="TIGR03725">
    <property type="entry name" value="T6A_YeaZ"/>
    <property type="match status" value="1"/>
</dbReference>
<gene>
    <name evidence="5" type="ORF">LCGC14_0978380</name>
</gene>
<dbReference type="InterPro" id="IPR022496">
    <property type="entry name" value="T6A_TsaB"/>
</dbReference>
<dbReference type="SUPFAM" id="SSF53067">
    <property type="entry name" value="Actin-like ATPase domain"/>
    <property type="match status" value="2"/>
</dbReference>
<proteinExistence type="predicted"/>
<evidence type="ECO:0000256" key="2">
    <source>
        <dbReference type="ARBA" id="ARBA00022490"/>
    </source>
</evidence>
<evidence type="ECO:0000256" key="3">
    <source>
        <dbReference type="ARBA" id="ARBA00022694"/>
    </source>
</evidence>
<dbReference type="Gene3D" id="3.30.420.40">
    <property type="match status" value="2"/>
</dbReference>
<dbReference type="GO" id="GO:0005829">
    <property type="term" value="C:cytosol"/>
    <property type="evidence" value="ECO:0007669"/>
    <property type="project" value="TreeGrafter"/>
</dbReference>
<comment type="caution">
    <text evidence="5">The sequence shown here is derived from an EMBL/GenBank/DDBJ whole genome shotgun (WGS) entry which is preliminary data.</text>
</comment>
<dbReference type="InterPro" id="IPR000905">
    <property type="entry name" value="Gcp-like_dom"/>
</dbReference>
<evidence type="ECO:0000313" key="5">
    <source>
        <dbReference type="EMBL" id="KKN16189.1"/>
    </source>
</evidence>
<organism evidence="5">
    <name type="scientific">marine sediment metagenome</name>
    <dbReference type="NCBI Taxonomy" id="412755"/>
    <lineage>
        <taxon>unclassified sequences</taxon>
        <taxon>metagenomes</taxon>
        <taxon>ecological metagenomes</taxon>
    </lineage>
</organism>
<protein>
    <recommendedName>
        <fullName evidence="4">Gcp-like domain-containing protein</fullName>
    </recommendedName>
</protein>
<dbReference type="PANTHER" id="PTHR11735:SF11">
    <property type="entry name" value="TRNA THREONYLCARBAMOYLADENOSINE BIOSYNTHESIS PROTEIN TSAB"/>
    <property type="match status" value="1"/>
</dbReference>
<dbReference type="FunFam" id="3.30.420.40:FF:000097">
    <property type="entry name" value="tRNA threonylcarbamoyladenosine biosynthesis protein TsaB"/>
    <property type="match status" value="1"/>
</dbReference>
<comment type="subcellular location">
    <subcellularLocation>
        <location evidence="1">Cytoplasm</location>
    </subcellularLocation>
</comment>
<dbReference type="EMBL" id="LAZR01003639">
    <property type="protein sequence ID" value="KKN16189.1"/>
    <property type="molecule type" value="Genomic_DNA"/>
</dbReference>
<sequence>MNILALDTCTEMCSVALLSQGKTYEQSVITQRGHSEKILGMLDTILKEADCLLRDIDFIAFGRGPGSFTGVRVCVGVAQGIAFANKTPVIPISTLAAVAQRGIDEHGASIMAVAMDARMKEAYCGVYKNHNGLAQLDGSEKVSSPEAFTLDDKQQYQALGTAWHEYTNEFKKHLAVDLVDSAIHLLPTAAAMLKLAIPMAEAKQAIPADQAVPVYLRDNVAKKKGEQQRA</sequence>
<dbReference type="PANTHER" id="PTHR11735">
    <property type="entry name" value="TRNA N6-ADENOSINE THREONYLCARBAMOYLTRANSFERASE"/>
    <property type="match status" value="1"/>
</dbReference>
<dbReference type="CDD" id="cd24032">
    <property type="entry name" value="ASKHA_NBD_TsaB"/>
    <property type="match status" value="1"/>
</dbReference>
<dbReference type="AlphaFoldDB" id="A0A0F9NDZ2"/>
<dbReference type="GO" id="GO:0002949">
    <property type="term" value="P:tRNA threonylcarbamoyladenosine modification"/>
    <property type="evidence" value="ECO:0007669"/>
    <property type="project" value="InterPro"/>
</dbReference>
<feature type="domain" description="Gcp-like" evidence="4">
    <location>
        <begin position="29"/>
        <end position="222"/>
    </location>
</feature>